<accession>A0A834L1G9</accession>
<organism evidence="2 3">
    <name type="scientific">Oryzias melastigma</name>
    <name type="common">Marine medaka</name>
    <dbReference type="NCBI Taxonomy" id="30732"/>
    <lineage>
        <taxon>Eukaryota</taxon>
        <taxon>Metazoa</taxon>
        <taxon>Chordata</taxon>
        <taxon>Craniata</taxon>
        <taxon>Vertebrata</taxon>
        <taxon>Euteleostomi</taxon>
        <taxon>Actinopterygii</taxon>
        <taxon>Neopterygii</taxon>
        <taxon>Teleostei</taxon>
        <taxon>Neoteleostei</taxon>
        <taxon>Acanthomorphata</taxon>
        <taxon>Ovalentaria</taxon>
        <taxon>Atherinomorphae</taxon>
        <taxon>Beloniformes</taxon>
        <taxon>Adrianichthyidae</taxon>
        <taxon>Oryziinae</taxon>
        <taxon>Oryzias</taxon>
    </lineage>
</organism>
<evidence type="ECO:0000256" key="1">
    <source>
        <dbReference type="SAM" id="MobiDB-lite"/>
    </source>
</evidence>
<gene>
    <name evidence="2" type="ORF">FQA47_015484</name>
</gene>
<dbReference type="AlphaFoldDB" id="A0A834L1G9"/>
<name>A0A834L1G9_ORYME</name>
<evidence type="ECO:0000313" key="3">
    <source>
        <dbReference type="Proteomes" id="UP000646548"/>
    </source>
</evidence>
<evidence type="ECO:0000313" key="2">
    <source>
        <dbReference type="EMBL" id="KAF6738460.1"/>
    </source>
</evidence>
<comment type="caution">
    <text evidence="2">The sequence shown here is derived from an EMBL/GenBank/DDBJ whole genome shotgun (WGS) entry which is preliminary data.</text>
</comment>
<sequence>MAASAQARWLQEVEGNVLRFHKIKVLKASGLLKKFCSDRLRVRTDTGGMQLQPAAGRHTGPNATTTNRHYVTPPQRLDTHEKKHFKK</sequence>
<proteinExistence type="predicted"/>
<feature type="region of interest" description="Disordered" evidence="1">
    <location>
        <begin position="47"/>
        <end position="87"/>
    </location>
</feature>
<reference evidence="2" key="1">
    <citation type="journal article" name="BMC Genomics">
        <title>Long-read sequencing and de novo genome assembly of marine medaka (Oryzias melastigma).</title>
        <authorList>
            <person name="Liang P."/>
            <person name="Saqib H.S.A."/>
            <person name="Ni X."/>
            <person name="Shen Y."/>
        </authorList>
    </citation>
    <scope>NUCLEOTIDE SEQUENCE</scope>
    <source>
        <strain evidence="2">Bigg-433</strain>
    </source>
</reference>
<dbReference type="Proteomes" id="UP000646548">
    <property type="component" value="Unassembled WGS sequence"/>
</dbReference>
<protein>
    <submittedName>
        <fullName evidence="2">Uncharacterized protein</fullName>
    </submittedName>
</protein>
<dbReference type="EMBL" id="WKFB01000027">
    <property type="protein sequence ID" value="KAF6738460.1"/>
    <property type="molecule type" value="Genomic_DNA"/>
</dbReference>